<dbReference type="PANTHER" id="PTHR43415">
    <property type="entry name" value="SPERMIDINE N(1)-ACETYLTRANSFERASE"/>
    <property type="match status" value="1"/>
</dbReference>
<dbReference type="Proteomes" id="UP000037267">
    <property type="component" value="Unassembled WGS sequence"/>
</dbReference>
<reference evidence="3" key="1">
    <citation type="submission" date="2015-07" db="EMBL/GenBank/DDBJ databases">
        <title>Draft genome sequence of the purine-degrading Gottschalkia purinilyticum DSM 1384 (formerly Clostridium purinilyticum).</title>
        <authorList>
            <person name="Poehlein A."/>
            <person name="Schiel-Bengelsdorf B."/>
            <person name="Bengelsdorf F.R."/>
            <person name="Daniel R."/>
            <person name="Duerre P."/>
        </authorList>
    </citation>
    <scope>NUCLEOTIDE SEQUENCE [LARGE SCALE GENOMIC DNA]</scope>
    <source>
        <strain evidence="3">DSM 1384</strain>
    </source>
</reference>
<evidence type="ECO:0000313" key="2">
    <source>
        <dbReference type="EMBL" id="KNF07145.1"/>
    </source>
</evidence>
<protein>
    <submittedName>
        <fullName evidence="2">Acetyltransferase, GNAT family</fullName>
    </submittedName>
</protein>
<keyword evidence="2" id="KW-0808">Transferase</keyword>
<dbReference type="RefSeq" id="WP_050378806.1">
    <property type="nucleotide sequence ID" value="NZ_LGSS01000023.1"/>
</dbReference>
<dbReference type="STRING" id="1503.CLPU_23c00280"/>
<evidence type="ECO:0000313" key="3">
    <source>
        <dbReference type="Proteomes" id="UP000037267"/>
    </source>
</evidence>
<dbReference type="InterPro" id="IPR000182">
    <property type="entry name" value="GNAT_dom"/>
</dbReference>
<comment type="caution">
    <text evidence="2">The sequence shown here is derived from an EMBL/GenBank/DDBJ whole genome shotgun (WGS) entry which is preliminary data.</text>
</comment>
<dbReference type="SUPFAM" id="SSF55729">
    <property type="entry name" value="Acyl-CoA N-acyltransferases (Nat)"/>
    <property type="match status" value="1"/>
</dbReference>
<dbReference type="PANTHER" id="PTHR43415:SF3">
    <property type="entry name" value="GNAT-FAMILY ACETYLTRANSFERASE"/>
    <property type="match status" value="1"/>
</dbReference>
<dbReference type="GO" id="GO:0016747">
    <property type="term" value="F:acyltransferase activity, transferring groups other than amino-acyl groups"/>
    <property type="evidence" value="ECO:0007669"/>
    <property type="project" value="InterPro"/>
</dbReference>
<dbReference type="PROSITE" id="PS51186">
    <property type="entry name" value="GNAT"/>
    <property type="match status" value="1"/>
</dbReference>
<keyword evidence="3" id="KW-1185">Reference proteome</keyword>
<proteinExistence type="predicted"/>
<sequence>MDVIKGHRVKILPLKLEHVFKMKNWGKYQSLLFEDYNFPDLNDREVKKWFDIKTSEKTSKNFIVINENEIIIGYVAIKNIKKLNKSSTLGITFDYNYINKGYGTDTILAMLDYYFNVMKMRTMYLDVAKHNKRAIRCYEKCGFKKINEYIMEMKNPHIDINSKEIIELRDNFIVENNQIYEYYYKMKISKKLHNKNISTQIHM</sequence>
<dbReference type="Gene3D" id="3.40.630.30">
    <property type="match status" value="1"/>
</dbReference>
<dbReference type="AlphaFoldDB" id="A0A0L0W793"/>
<dbReference type="InterPro" id="IPR016181">
    <property type="entry name" value="Acyl_CoA_acyltransferase"/>
</dbReference>
<name>A0A0L0W793_GOTPU</name>
<organism evidence="2 3">
    <name type="scientific">Gottschalkia purinilytica</name>
    <name type="common">Clostridium purinilyticum</name>
    <dbReference type="NCBI Taxonomy" id="1503"/>
    <lineage>
        <taxon>Bacteria</taxon>
        <taxon>Bacillati</taxon>
        <taxon>Bacillota</taxon>
        <taxon>Tissierellia</taxon>
        <taxon>Tissierellales</taxon>
        <taxon>Gottschalkiaceae</taxon>
        <taxon>Gottschalkia</taxon>
    </lineage>
</organism>
<dbReference type="OrthoDB" id="9795206at2"/>
<dbReference type="EMBL" id="LGSS01000023">
    <property type="protein sequence ID" value="KNF07145.1"/>
    <property type="molecule type" value="Genomic_DNA"/>
</dbReference>
<feature type="domain" description="N-acetyltransferase" evidence="1">
    <location>
        <begin position="9"/>
        <end position="158"/>
    </location>
</feature>
<dbReference type="Pfam" id="PF13302">
    <property type="entry name" value="Acetyltransf_3"/>
    <property type="match status" value="1"/>
</dbReference>
<accession>A0A0L0W793</accession>
<gene>
    <name evidence="2" type="ORF">CLPU_23c00280</name>
</gene>
<evidence type="ECO:0000259" key="1">
    <source>
        <dbReference type="PROSITE" id="PS51186"/>
    </source>
</evidence>